<dbReference type="PROSITE" id="PS50977">
    <property type="entry name" value="HTH_TETR_2"/>
    <property type="match status" value="1"/>
</dbReference>
<evidence type="ECO:0000256" key="3">
    <source>
        <dbReference type="PROSITE-ProRule" id="PRU00335"/>
    </source>
</evidence>
<gene>
    <name evidence="5" type="primary">kstR</name>
    <name evidence="5" type="ORF">NCTC7582_04021</name>
</gene>
<dbReference type="EMBL" id="UAQE01000004">
    <property type="protein sequence ID" value="SPU38071.1"/>
    <property type="molecule type" value="Genomic_DNA"/>
</dbReference>
<dbReference type="Pfam" id="PF00440">
    <property type="entry name" value="TetR_N"/>
    <property type="match status" value="1"/>
</dbReference>
<dbReference type="Gene3D" id="1.10.357.10">
    <property type="entry name" value="Tetracycline Repressor, domain 2"/>
    <property type="match status" value="1"/>
</dbReference>
<dbReference type="SUPFAM" id="SSF46689">
    <property type="entry name" value="Homeodomain-like"/>
    <property type="match status" value="1"/>
</dbReference>
<name>A0A2X1B8D7_9BACI</name>
<dbReference type="InterPro" id="IPR036271">
    <property type="entry name" value="Tet_transcr_reg_TetR-rel_C_sf"/>
</dbReference>
<evidence type="ECO:0000313" key="6">
    <source>
        <dbReference type="Proteomes" id="UP000251431"/>
    </source>
</evidence>
<dbReference type="SUPFAM" id="SSF48498">
    <property type="entry name" value="Tetracyclin repressor-like, C-terminal domain"/>
    <property type="match status" value="1"/>
</dbReference>
<evidence type="ECO:0000259" key="4">
    <source>
        <dbReference type="PROSITE" id="PS50977"/>
    </source>
</evidence>
<feature type="domain" description="HTH tetR-type" evidence="4">
    <location>
        <begin position="8"/>
        <end position="68"/>
    </location>
</feature>
<dbReference type="InterPro" id="IPR009057">
    <property type="entry name" value="Homeodomain-like_sf"/>
</dbReference>
<organism evidence="5 6">
    <name type="scientific">Lysinibacillus capsici</name>
    <dbReference type="NCBI Taxonomy" id="2115968"/>
    <lineage>
        <taxon>Bacteria</taxon>
        <taxon>Bacillati</taxon>
        <taxon>Bacillota</taxon>
        <taxon>Bacilli</taxon>
        <taxon>Bacillales</taxon>
        <taxon>Bacillaceae</taxon>
        <taxon>Lysinibacillus</taxon>
    </lineage>
</organism>
<dbReference type="PANTHER" id="PTHR43479">
    <property type="entry name" value="ACREF/ENVCD OPERON REPRESSOR-RELATED"/>
    <property type="match status" value="1"/>
</dbReference>
<evidence type="ECO:0000256" key="1">
    <source>
        <dbReference type="ARBA" id="ARBA00022491"/>
    </source>
</evidence>
<accession>A0A2X1B8D7</accession>
<dbReference type="InterPro" id="IPR050624">
    <property type="entry name" value="HTH-type_Tx_Regulator"/>
</dbReference>
<dbReference type="PANTHER" id="PTHR43479:SF11">
    <property type="entry name" value="ACREF_ENVCD OPERON REPRESSOR-RELATED"/>
    <property type="match status" value="1"/>
</dbReference>
<dbReference type="GO" id="GO:0003677">
    <property type="term" value="F:DNA binding"/>
    <property type="evidence" value="ECO:0007669"/>
    <property type="project" value="UniProtKB-UniRule"/>
</dbReference>
<dbReference type="InterPro" id="IPR001647">
    <property type="entry name" value="HTH_TetR"/>
</dbReference>
<proteinExistence type="predicted"/>
<evidence type="ECO:0000256" key="2">
    <source>
        <dbReference type="ARBA" id="ARBA00023125"/>
    </source>
</evidence>
<feature type="DNA-binding region" description="H-T-H motif" evidence="3">
    <location>
        <begin position="31"/>
        <end position="50"/>
    </location>
</feature>
<keyword evidence="1" id="KW-0678">Repressor</keyword>
<dbReference type="Proteomes" id="UP000251431">
    <property type="component" value="Unassembled WGS sequence"/>
</dbReference>
<dbReference type="RefSeq" id="WP_112118204.1">
    <property type="nucleotide sequence ID" value="NZ_JBFRXT010000002.1"/>
</dbReference>
<protein>
    <submittedName>
        <fullName evidence="5">TetR family transcriptional regulator</fullName>
    </submittedName>
</protein>
<sequence length="195" mass="22731">MLRAERKKELKEQIFLQAIQLFKEKGYEAVTVQEIVSVCGIAKGTFFNYFSRKDDILLYLGTSQLEKLTKQLNHYHYIENPKELILVLLVDLLKRLTEHSELMKLVVMEIMKSSYLVENEYNSIQKLQKSIESIVEQAKINGTLQSKHETPIIASSIISTYFHTLLSWSLQHSEEKDIEALFEKHLDIVWKGISK</sequence>
<evidence type="ECO:0000313" key="5">
    <source>
        <dbReference type="EMBL" id="SPU38071.1"/>
    </source>
</evidence>
<keyword evidence="2 3" id="KW-0238">DNA-binding</keyword>
<reference evidence="5 6" key="1">
    <citation type="submission" date="2018-06" db="EMBL/GenBank/DDBJ databases">
        <authorList>
            <consortium name="Pathogen Informatics"/>
            <person name="Doyle S."/>
        </authorList>
    </citation>
    <scope>NUCLEOTIDE SEQUENCE [LARGE SCALE GENOMIC DNA]</scope>
    <source>
        <strain evidence="5 6">NCTC7582</strain>
    </source>
</reference>
<dbReference type="AlphaFoldDB" id="A0A2X1B8D7"/>
<dbReference type="PRINTS" id="PR00455">
    <property type="entry name" value="HTHTETR"/>
</dbReference>